<keyword evidence="3" id="KW-1185">Reference proteome</keyword>
<keyword evidence="1" id="KW-0812">Transmembrane</keyword>
<evidence type="ECO:0000256" key="1">
    <source>
        <dbReference type="SAM" id="Phobius"/>
    </source>
</evidence>
<keyword evidence="1" id="KW-0472">Membrane</keyword>
<evidence type="ECO:0000313" key="3">
    <source>
        <dbReference type="Proteomes" id="UP000567293"/>
    </source>
</evidence>
<evidence type="ECO:0000313" key="2">
    <source>
        <dbReference type="EMBL" id="MBA0086841.1"/>
    </source>
</evidence>
<comment type="caution">
    <text evidence="2">The sequence shown here is derived from an EMBL/GenBank/DDBJ whole genome shotgun (WGS) entry which is preliminary data.</text>
</comment>
<organism evidence="2 3">
    <name type="scientific">Candidatus Acidiferrum panamense</name>
    <dbReference type="NCBI Taxonomy" id="2741543"/>
    <lineage>
        <taxon>Bacteria</taxon>
        <taxon>Pseudomonadati</taxon>
        <taxon>Acidobacteriota</taxon>
        <taxon>Terriglobia</taxon>
        <taxon>Candidatus Acidiferrales</taxon>
        <taxon>Candidatus Acidiferrum</taxon>
    </lineage>
</organism>
<feature type="transmembrane region" description="Helical" evidence="1">
    <location>
        <begin position="44"/>
        <end position="62"/>
    </location>
</feature>
<reference evidence="2" key="1">
    <citation type="submission" date="2020-06" db="EMBL/GenBank/DDBJ databases">
        <title>Legume-microbial interactions unlock mineral nutrients during tropical forest succession.</title>
        <authorList>
            <person name="Epihov D.Z."/>
        </authorList>
    </citation>
    <scope>NUCLEOTIDE SEQUENCE [LARGE SCALE GENOMIC DNA]</scope>
    <source>
        <strain evidence="2">Pan2503</strain>
    </source>
</reference>
<dbReference type="Proteomes" id="UP000567293">
    <property type="component" value="Unassembled WGS sequence"/>
</dbReference>
<sequence>MLSVKQNFGVLYTKGAPSGAIAAYWSAESKGEVLPFAGPHCRGWHWPVAGAAAIGVIALGRAGSLTLKNSRMDALAVTAFTQLDRRLGTLHNAKIPFL</sequence>
<accession>A0A7V8NSZ7</accession>
<dbReference type="EMBL" id="JACDQQ010001701">
    <property type="protein sequence ID" value="MBA0086841.1"/>
    <property type="molecule type" value="Genomic_DNA"/>
</dbReference>
<gene>
    <name evidence="2" type="ORF">HRJ53_17810</name>
</gene>
<protein>
    <submittedName>
        <fullName evidence="2">Uncharacterized protein</fullName>
    </submittedName>
</protein>
<keyword evidence="1" id="KW-1133">Transmembrane helix</keyword>
<name>A0A7V8NSZ7_9BACT</name>
<proteinExistence type="predicted"/>
<dbReference type="AlphaFoldDB" id="A0A7V8NSZ7"/>